<feature type="transmembrane region" description="Helical" evidence="9">
    <location>
        <begin position="111"/>
        <end position="129"/>
    </location>
</feature>
<comment type="caution">
    <text evidence="11">The sequence shown here is derived from an EMBL/GenBank/DDBJ whole genome shotgun (WGS) entry which is preliminary data.</text>
</comment>
<comment type="subcellular location">
    <subcellularLocation>
        <location evidence="1">Cell membrane</location>
        <topology evidence="1">Multi-pass membrane protein</topology>
    </subcellularLocation>
</comment>
<keyword evidence="2" id="KW-0813">Transport</keyword>
<dbReference type="InterPro" id="IPR004770">
    <property type="entry name" value="Na/H_antiport_NhaC"/>
</dbReference>
<dbReference type="Pfam" id="PF03553">
    <property type="entry name" value="Na_H_antiporter"/>
    <property type="match status" value="1"/>
</dbReference>
<evidence type="ECO:0000256" key="1">
    <source>
        <dbReference type="ARBA" id="ARBA00004651"/>
    </source>
</evidence>
<feature type="transmembrane region" description="Helical" evidence="9">
    <location>
        <begin position="411"/>
        <end position="429"/>
    </location>
</feature>
<dbReference type="PANTHER" id="PTHR33451">
    <property type="entry name" value="MALATE-2H(+)/NA(+)-LACTATE ANTIPORTER"/>
    <property type="match status" value="1"/>
</dbReference>
<keyword evidence="3" id="KW-0050">Antiport</keyword>
<keyword evidence="6 9" id="KW-1133">Transmembrane helix</keyword>
<dbReference type="PANTHER" id="PTHR33451:SF6">
    <property type="entry name" value="NA(+)_H(+) ANTIPORTER NHAC"/>
    <property type="match status" value="1"/>
</dbReference>
<feature type="transmembrane region" description="Helical" evidence="9">
    <location>
        <begin position="315"/>
        <end position="341"/>
    </location>
</feature>
<dbReference type="Proteomes" id="UP001597169">
    <property type="component" value="Unassembled WGS sequence"/>
</dbReference>
<comment type="similarity">
    <text evidence="8">Belongs to the NhaC Na(+)/H(+) (TC 2.A.35) antiporter family.</text>
</comment>
<dbReference type="InterPro" id="IPR018461">
    <property type="entry name" value="Na/H_Antiport_NhaC-like_C"/>
</dbReference>
<keyword evidence="5 9" id="KW-0812">Transmembrane</keyword>
<feature type="transmembrane region" description="Helical" evidence="9">
    <location>
        <begin position="194"/>
        <end position="213"/>
    </location>
</feature>
<proteinExistence type="inferred from homology"/>
<protein>
    <submittedName>
        <fullName evidence="11">Na+/H+ antiporter NhaC</fullName>
    </submittedName>
</protein>
<feature type="transmembrane region" description="Helical" evidence="9">
    <location>
        <begin position="141"/>
        <end position="165"/>
    </location>
</feature>
<evidence type="ECO:0000256" key="6">
    <source>
        <dbReference type="ARBA" id="ARBA00022989"/>
    </source>
</evidence>
<evidence type="ECO:0000256" key="4">
    <source>
        <dbReference type="ARBA" id="ARBA00022475"/>
    </source>
</evidence>
<keyword evidence="7 9" id="KW-0472">Membrane</keyword>
<evidence type="ECO:0000256" key="5">
    <source>
        <dbReference type="ARBA" id="ARBA00022692"/>
    </source>
</evidence>
<feature type="domain" description="Na+/H+ antiporter NhaC-like C-terminal" evidence="10">
    <location>
        <begin position="162"/>
        <end position="454"/>
    </location>
</feature>
<reference evidence="12" key="1">
    <citation type="journal article" date="2019" name="Int. J. Syst. Evol. Microbiol.">
        <title>The Global Catalogue of Microorganisms (GCM) 10K type strain sequencing project: providing services to taxonomists for standard genome sequencing and annotation.</title>
        <authorList>
            <consortium name="The Broad Institute Genomics Platform"/>
            <consortium name="The Broad Institute Genome Sequencing Center for Infectious Disease"/>
            <person name="Wu L."/>
            <person name="Ma J."/>
        </authorList>
    </citation>
    <scope>NUCLEOTIDE SEQUENCE [LARGE SCALE GENOMIC DNA]</scope>
    <source>
        <strain evidence="12">CCUG 53519</strain>
    </source>
</reference>
<keyword evidence="4" id="KW-1003">Cell membrane</keyword>
<evidence type="ECO:0000259" key="10">
    <source>
        <dbReference type="Pfam" id="PF03553"/>
    </source>
</evidence>
<feature type="transmembrane region" description="Helical" evidence="9">
    <location>
        <begin position="37"/>
        <end position="54"/>
    </location>
</feature>
<evidence type="ECO:0000256" key="3">
    <source>
        <dbReference type="ARBA" id="ARBA00022449"/>
    </source>
</evidence>
<evidence type="ECO:0000256" key="9">
    <source>
        <dbReference type="SAM" id="Phobius"/>
    </source>
</evidence>
<accession>A0ABW3PT66</accession>
<evidence type="ECO:0000313" key="12">
    <source>
        <dbReference type="Proteomes" id="UP001597169"/>
    </source>
</evidence>
<name>A0ABW3PT66_9BACL</name>
<organism evidence="11 12">
    <name type="scientific">Paenibacillus provencensis</name>
    <dbReference type="NCBI Taxonomy" id="441151"/>
    <lineage>
        <taxon>Bacteria</taxon>
        <taxon>Bacillati</taxon>
        <taxon>Bacillota</taxon>
        <taxon>Bacilli</taxon>
        <taxon>Bacillales</taxon>
        <taxon>Paenibacillaceae</taxon>
        <taxon>Paenibacillus</taxon>
    </lineage>
</organism>
<evidence type="ECO:0000256" key="7">
    <source>
        <dbReference type="ARBA" id="ARBA00023136"/>
    </source>
</evidence>
<dbReference type="EMBL" id="JBHTKX010000001">
    <property type="protein sequence ID" value="MFD1127706.1"/>
    <property type="molecule type" value="Genomic_DNA"/>
</dbReference>
<dbReference type="InterPro" id="IPR052180">
    <property type="entry name" value="NhaC_Na-H+_Antiporter"/>
</dbReference>
<feature type="transmembrane region" description="Helical" evidence="9">
    <location>
        <begin position="259"/>
        <end position="277"/>
    </location>
</feature>
<feature type="transmembrane region" description="Helical" evidence="9">
    <location>
        <begin position="12"/>
        <end position="31"/>
    </location>
</feature>
<evidence type="ECO:0000313" key="11">
    <source>
        <dbReference type="EMBL" id="MFD1127706.1"/>
    </source>
</evidence>
<gene>
    <name evidence="11" type="primary">nhaC</name>
    <name evidence="11" type="ORF">ACFQ3J_05890</name>
</gene>
<feature type="transmembrane region" description="Helical" evidence="9">
    <location>
        <begin position="435"/>
        <end position="456"/>
    </location>
</feature>
<evidence type="ECO:0000256" key="2">
    <source>
        <dbReference type="ARBA" id="ARBA00022448"/>
    </source>
</evidence>
<feature type="transmembrane region" description="Helical" evidence="9">
    <location>
        <begin position="234"/>
        <end position="253"/>
    </location>
</feature>
<feature type="transmembrane region" description="Helical" evidence="9">
    <location>
        <begin position="347"/>
        <end position="369"/>
    </location>
</feature>
<feature type="transmembrane region" description="Helical" evidence="9">
    <location>
        <begin position="74"/>
        <end position="91"/>
    </location>
</feature>
<sequence length="468" mass="49778">MDQENKVLKIHSAEAMVITALLMGLLGYLIIGVEVVPHIAVMSGIALLLIYGAIKKVSFKELEGAMAEGAKSGIGAVMIFFFIGMLISSWMASGTIPTFVYLSIELVSGKFFYAIVFLVTAIIGISLGSSLTTAATLGVGFIGASTALDMSPVITAGAIVSGAFFGDKMSPLSDTTNLAATVAGADLFDHIKNMAWTTIPAFMISFIVFLVLSPQQTSTSIDQIELVKDTLMQLNLVNGYSFLPFVILAVLAFMKVPVIAALFAGTLSALVISIWTGNGIDIKSMLDLLYSGYQSASGVEDVDTMLSRGGIESMMFSVSVILLALSMGGLLFRLGIIPALLSMVQRFLNRVSILICSTAGMAIAVNFIIGEQYLSVLLTGNAFKDYYRKAGLEPKHLSRVLEDAGTVVNPLVPWSVCGVFITSVLGVSVVEYAPFALFCLLCPLITVFYGFTGISLPKSSKNTKNRTT</sequence>
<evidence type="ECO:0000256" key="8">
    <source>
        <dbReference type="ARBA" id="ARBA00038435"/>
    </source>
</evidence>
<dbReference type="RefSeq" id="WP_251581491.1">
    <property type="nucleotide sequence ID" value="NZ_JBHTKX010000001.1"/>
</dbReference>
<dbReference type="NCBIfam" id="TIGR00931">
    <property type="entry name" value="antiport_nhaC"/>
    <property type="match status" value="1"/>
</dbReference>
<keyword evidence="12" id="KW-1185">Reference proteome</keyword>